<dbReference type="PANTHER" id="PTHR30435:SF2">
    <property type="entry name" value="FLAGELLAR BASAL-BODY ROD PROTEIN FLGC"/>
    <property type="match status" value="1"/>
</dbReference>
<dbReference type="Pfam" id="PF06429">
    <property type="entry name" value="Flg_bbr_C"/>
    <property type="match status" value="1"/>
</dbReference>
<dbReference type="InterPro" id="IPR010930">
    <property type="entry name" value="Flg_bb/hook_C_dom"/>
</dbReference>
<dbReference type="Pfam" id="PF00460">
    <property type="entry name" value="Flg_bb_rod"/>
    <property type="match status" value="1"/>
</dbReference>
<dbReference type="PANTHER" id="PTHR30435">
    <property type="entry name" value="FLAGELLAR PROTEIN"/>
    <property type="match status" value="1"/>
</dbReference>
<evidence type="ECO:0000313" key="9">
    <source>
        <dbReference type="EMBL" id="RZF22638.1"/>
    </source>
</evidence>
<accession>A0ABY0IKH6</accession>
<dbReference type="EMBL" id="QDKL01000001">
    <property type="protein sequence ID" value="RZF22638.1"/>
    <property type="molecule type" value="Genomic_DNA"/>
</dbReference>
<comment type="caution">
    <text evidence="9">The sequence shown here is derived from an EMBL/GenBank/DDBJ whole genome shotgun (WGS) entry which is preliminary data.</text>
</comment>
<proteinExistence type="inferred from homology"/>
<dbReference type="InterPro" id="IPR006299">
    <property type="entry name" value="FlgC"/>
</dbReference>
<keyword evidence="9" id="KW-0966">Cell projection</keyword>
<evidence type="ECO:0000256" key="3">
    <source>
        <dbReference type="ARBA" id="ARBA00017941"/>
    </source>
</evidence>
<protein>
    <recommendedName>
        <fullName evidence="3 6">Flagellar basal-body rod protein FlgC</fullName>
    </recommendedName>
</protein>
<feature type="domain" description="Flagellar basal-body/hook protein C-terminal" evidence="8">
    <location>
        <begin position="99"/>
        <end position="142"/>
    </location>
</feature>
<evidence type="ECO:0000256" key="1">
    <source>
        <dbReference type="ARBA" id="ARBA00004117"/>
    </source>
</evidence>
<comment type="subunit">
    <text evidence="5 6">The basal body constitutes a major portion of the flagellar organelle and consists of four rings (L,P,S, and M) mounted on a central rod. The rod consists of about 26 subunits of FlgG in the distal portion, and FlgB, FlgC and FlgF are thought to build up the proximal portion of the rod with about 6 subunits each.</text>
</comment>
<reference evidence="10" key="1">
    <citation type="journal article" date="2019" name="Int. J. Syst. Evol. Microbiol.">
        <title>Halobacteriovorax valvorus sp. nov., a novel prokaryotic predator isolated from coastal seawater of China.</title>
        <authorList>
            <person name="Chen M.-X."/>
        </authorList>
    </citation>
    <scope>NUCLEOTIDE SEQUENCE [LARGE SCALE GENOMIC DNA]</scope>
    <source>
        <strain evidence="10">BL9</strain>
    </source>
</reference>
<evidence type="ECO:0000256" key="5">
    <source>
        <dbReference type="ARBA" id="ARBA00025933"/>
    </source>
</evidence>
<feature type="domain" description="Flagellar basal body rod protein N-terminal" evidence="7">
    <location>
        <begin position="8"/>
        <end position="34"/>
    </location>
</feature>
<evidence type="ECO:0000256" key="4">
    <source>
        <dbReference type="ARBA" id="ARBA00023143"/>
    </source>
</evidence>
<evidence type="ECO:0000256" key="6">
    <source>
        <dbReference type="RuleBase" id="RU362062"/>
    </source>
</evidence>
<keyword evidence="10" id="KW-1185">Reference proteome</keyword>
<keyword evidence="4 6" id="KW-0975">Bacterial flagellum</keyword>
<comment type="similarity">
    <text evidence="2">Belongs to the flagella basal body rod proteins family.</text>
</comment>
<dbReference type="Proteomes" id="UP000443582">
    <property type="component" value="Unassembled WGS sequence"/>
</dbReference>
<evidence type="ECO:0000256" key="2">
    <source>
        <dbReference type="ARBA" id="ARBA00009677"/>
    </source>
</evidence>
<dbReference type="InterPro" id="IPR001444">
    <property type="entry name" value="Flag_bb_rod_N"/>
</dbReference>
<keyword evidence="9" id="KW-0969">Cilium</keyword>
<keyword evidence="9" id="KW-0282">Flagellum</keyword>
<name>A0ABY0IKH6_9BACT</name>
<evidence type="ECO:0000313" key="10">
    <source>
        <dbReference type="Proteomes" id="UP000443582"/>
    </source>
</evidence>
<dbReference type="NCBIfam" id="TIGR01395">
    <property type="entry name" value="FlgC"/>
    <property type="match status" value="1"/>
</dbReference>
<organism evidence="9 10">
    <name type="scientific">Halobacteriovorax vibrionivorans</name>
    <dbReference type="NCBI Taxonomy" id="2152716"/>
    <lineage>
        <taxon>Bacteria</taxon>
        <taxon>Pseudomonadati</taxon>
        <taxon>Bdellovibrionota</taxon>
        <taxon>Bacteriovoracia</taxon>
        <taxon>Bacteriovoracales</taxon>
        <taxon>Halobacteriovoraceae</taxon>
        <taxon>Halobacteriovorax</taxon>
    </lineage>
</organism>
<dbReference type="RefSeq" id="WP_114705583.1">
    <property type="nucleotide sequence ID" value="NZ_QDKL01000001.1"/>
</dbReference>
<sequence length="147" mass="15872">MDLLTSLKISSSGVAANKKRMAAISSNIANAQTTRTAEGGPYRKKEVAFGSEPARDSFSDVLEGELEEQAQAVHATEVISSDRPPILKYEPNHPDANEQGYVAYPNINVMEEMADMISASRSYEANINVMNTTKSMAMKALEIGSGN</sequence>
<gene>
    <name evidence="9" type="primary">flgC</name>
    <name evidence="9" type="ORF">DAY19_02370</name>
</gene>
<evidence type="ECO:0000259" key="8">
    <source>
        <dbReference type="Pfam" id="PF06429"/>
    </source>
</evidence>
<evidence type="ECO:0000259" key="7">
    <source>
        <dbReference type="Pfam" id="PF00460"/>
    </source>
</evidence>
<comment type="subcellular location">
    <subcellularLocation>
        <location evidence="1 6">Bacterial flagellum basal body</location>
    </subcellularLocation>
</comment>